<dbReference type="EMBL" id="JACXVP010000010">
    <property type="protein sequence ID" value="KAG5582853.1"/>
    <property type="molecule type" value="Genomic_DNA"/>
</dbReference>
<dbReference type="Proteomes" id="UP000824120">
    <property type="component" value="Chromosome 10"/>
</dbReference>
<evidence type="ECO:0000313" key="2">
    <source>
        <dbReference type="Proteomes" id="UP000824120"/>
    </source>
</evidence>
<accession>A0A9J5X606</accession>
<organism evidence="1 2">
    <name type="scientific">Solanum commersonii</name>
    <name type="common">Commerson's wild potato</name>
    <name type="synonym">Commerson's nightshade</name>
    <dbReference type="NCBI Taxonomy" id="4109"/>
    <lineage>
        <taxon>Eukaryota</taxon>
        <taxon>Viridiplantae</taxon>
        <taxon>Streptophyta</taxon>
        <taxon>Embryophyta</taxon>
        <taxon>Tracheophyta</taxon>
        <taxon>Spermatophyta</taxon>
        <taxon>Magnoliopsida</taxon>
        <taxon>eudicotyledons</taxon>
        <taxon>Gunneridae</taxon>
        <taxon>Pentapetalae</taxon>
        <taxon>asterids</taxon>
        <taxon>lamiids</taxon>
        <taxon>Solanales</taxon>
        <taxon>Solanaceae</taxon>
        <taxon>Solanoideae</taxon>
        <taxon>Solaneae</taxon>
        <taxon>Solanum</taxon>
    </lineage>
</organism>
<dbReference type="AlphaFoldDB" id="A0A9J5X606"/>
<keyword evidence="2" id="KW-1185">Reference proteome</keyword>
<evidence type="ECO:0000313" key="1">
    <source>
        <dbReference type="EMBL" id="KAG5582853.1"/>
    </source>
</evidence>
<sequence>MERIKSLKGKDSIRKINIGSSGSGKDTSNPFIGITLPKVKVKVLHPVASYGSFIGRDNNKEDYAP</sequence>
<protein>
    <submittedName>
        <fullName evidence="1">Uncharacterized protein</fullName>
    </submittedName>
</protein>
<reference evidence="1 2" key="1">
    <citation type="submission" date="2020-09" db="EMBL/GenBank/DDBJ databases">
        <title>De no assembly of potato wild relative species, Solanum commersonii.</title>
        <authorList>
            <person name="Cho K."/>
        </authorList>
    </citation>
    <scope>NUCLEOTIDE SEQUENCE [LARGE SCALE GENOMIC DNA]</scope>
    <source>
        <strain evidence="1">LZ3.2</strain>
        <tissue evidence="1">Leaf</tissue>
    </source>
</reference>
<comment type="caution">
    <text evidence="1">The sequence shown here is derived from an EMBL/GenBank/DDBJ whole genome shotgun (WGS) entry which is preliminary data.</text>
</comment>
<proteinExistence type="predicted"/>
<name>A0A9J5X606_SOLCO</name>
<gene>
    <name evidence="1" type="ORF">H5410_053480</name>
</gene>